<dbReference type="Proteomes" id="UP000693946">
    <property type="component" value="Linkage Group LG3"/>
</dbReference>
<evidence type="ECO:0000256" key="1">
    <source>
        <dbReference type="SAM" id="MobiDB-lite"/>
    </source>
</evidence>
<reference evidence="2 3" key="1">
    <citation type="journal article" date="2021" name="Sci. Rep.">
        <title>Chromosome anchoring in Senegalese sole (Solea senegalensis) reveals sex-associated markers and genome rearrangements in flatfish.</title>
        <authorList>
            <person name="Guerrero-Cozar I."/>
            <person name="Gomez-Garrido J."/>
            <person name="Berbel C."/>
            <person name="Martinez-Blanch J.F."/>
            <person name="Alioto T."/>
            <person name="Claros M.G."/>
            <person name="Gagnaire P.A."/>
            <person name="Manchado M."/>
        </authorList>
    </citation>
    <scope>NUCLEOTIDE SEQUENCE [LARGE SCALE GENOMIC DNA]</scope>
    <source>
        <strain evidence="2">Sse05_10M</strain>
    </source>
</reference>
<dbReference type="AlphaFoldDB" id="A0AAV6QTZ5"/>
<protein>
    <submittedName>
        <fullName evidence="2">Uncharacterized protein</fullName>
    </submittedName>
</protein>
<proteinExistence type="predicted"/>
<evidence type="ECO:0000313" key="2">
    <source>
        <dbReference type="EMBL" id="KAG7496447.1"/>
    </source>
</evidence>
<dbReference type="EMBL" id="JAGKHQ010000015">
    <property type="protein sequence ID" value="KAG7496447.1"/>
    <property type="molecule type" value="Genomic_DNA"/>
</dbReference>
<feature type="region of interest" description="Disordered" evidence="1">
    <location>
        <begin position="76"/>
        <end position="98"/>
    </location>
</feature>
<sequence length="126" mass="13432">MIERVNADLAPAGSVLQLVQLVQRSLQDIERSDTRQQFGSVVVSPRALSSSLFLAHSALSKVDSGCSGSPVAVVNKAPDDKKVDDPVSTSDSVTHDSMGSSYAVFGKDQLQLHPPTPHPPLHWSCV</sequence>
<organism evidence="2 3">
    <name type="scientific">Solea senegalensis</name>
    <name type="common">Senegalese sole</name>
    <dbReference type="NCBI Taxonomy" id="28829"/>
    <lineage>
        <taxon>Eukaryota</taxon>
        <taxon>Metazoa</taxon>
        <taxon>Chordata</taxon>
        <taxon>Craniata</taxon>
        <taxon>Vertebrata</taxon>
        <taxon>Euteleostomi</taxon>
        <taxon>Actinopterygii</taxon>
        <taxon>Neopterygii</taxon>
        <taxon>Teleostei</taxon>
        <taxon>Neoteleostei</taxon>
        <taxon>Acanthomorphata</taxon>
        <taxon>Carangaria</taxon>
        <taxon>Pleuronectiformes</taxon>
        <taxon>Pleuronectoidei</taxon>
        <taxon>Soleidae</taxon>
        <taxon>Solea</taxon>
    </lineage>
</organism>
<keyword evidence="3" id="KW-1185">Reference proteome</keyword>
<feature type="compositionally biased region" description="Low complexity" evidence="1">
    <location>
        <begin position="86"/>
        <end position="97"/>
    </location>
</feature>
<comment type="caution">
    <text evidence="2">The sequence shown here is derived from an EMBL/GenBank/DDBJ whole genome shotgun (WGS) entry which is preliminary data.</text>
</comment>
<gene>
    <name evidence="2" type="ORF">JOB18_019480</name>
</gene>
<accession>A0AAV6QTZ5</accession>
<name>A0AAV6QTZ5_SOLSE</name>
<evidence type="ECO:0000313" key="3">
    <source>
        <dbReference type="Proteomes" id="UP000693946"/>
    </source>
</evidence>